<dbReference type="PANTHER" id="PTHR24028:SF236">
    <property type="entry name" value="PROTOCADHERIN GAMMA-C3"/>
    <property type="match status" value="1"/>
</dbReference>
<dbReference type="FunFam" id="2.60.40.60:FF:000129">
    <property type="entry name" value="protocadherin alpha-C2 isoform X1"/>
    <property type="match status" value="1"/>
</dbReference>
<feature type="domain" description="Cadherin" evidence="14">
    <location>
        <begin position="331"/>
        <end position="435"/>
    </location>
</feature>
<protein>
    <recommendedName>
        <fullName evidence="14">Cadherin domain-containing protein</fullName>
    </recommendedName>
</protein>
<keyword evidence="3" id="KW-1003">Cell membrane</keyword>
<evidence type="ECO:0000256" key="6">
    <source>
        <dbReference type="ARBA" id="ARBA00022737"/>
    </source>
</evidence>
<dbReference type="PRINTS" id="PR00205">
    <property type="entry name" value="CADHERIN"/>
</dbReference>
<evidence type="ECO:0000313" key="15">
    <source>
        <dbReference type="EMBL" id="GCC29837.1"/>
    </source>
</evidence>
<dbReference type="FunFam" id="2.60.40.60:FF:000006">
    <property type="entry name" value="Protocadherin alpha 2"/>
    <property type="match status" value="1"/>
</dbReference>
<dbReference type="InterPro" id="IPR002126">
    <property type="entry name" value="Cadherin-like_dom"/>
</dbReference>
<dbReference type="EMBL" id="BEZZ01000269">
    <property type="protein sequence ID" value="GCC29837.1"/>
    <property type="molecule type" value="Genomic_DNA"/>
</dbReference>
<dbReference type="GO" id="GO:0007156">
    <property type="term" value="P:homophilic cell adhesion via plasma membrane adhesion molecules"/>
    <property type="evidence" value="ECO:0007669"/>
    <property type="project" value="InterPro"/>
</dbReference>
<dbReference type="SMART" id="SM00112">
    <property type="entry name" value="CA"/>
    <property type="match status" value="6"/>
</dbReference>
<feature type="domain" description="Cadherin" evidence="14">
    <location>
        <begin position="223"/>
        <end position="330"/>
    </location>
</feature>
<accession>A0A401SHF1</accession>
<dbReference type="GO" id="GO:0005509">
    <property type="term" value="F:calcium ion binding"/>
    <property type="evidence" value="ECO:0007669"/>
    <property type="project" value="UniProtKB-UniRule"/>
</dbReference>
<evidence type="ECO:0000256" key="8">
    <source>
        <dbReference type="ARBA" id="ARBA00022889"/>
    </source>
</evidence>
<evidence type="ECO:0000256" key="2">
    <source>
        <dbReference type="ARBA" id="ARBA00004251"/>
    </source>
</evidence>
<dbReference type="Gene3D" id="2.60.40.60">
    <property type="entry name" value="Cadherins"/>
    <property type="match status" value="6"/>
</dbReference>
<evidence type="ECO:0000256" key="13">
    <source>
        <dbReference type="SAM" id="Phobius"/>
    </source>
</evidence>
<dbReference type="Pfam" id="PF00028">
    <property type="entry name" value="Cadherin"/>
    <property type="match status" value="5"/>
</dbReference>
<dbReference type="FunFam" id="2.60.40.60:FF:000001">
    <property type="entry name" value="Protocadherin alpha 2"/>
    <property type="match status" value="1"/>
</dbReference>
<dbReference type="FunFam" id="2.60.40.60:FF:000004">
    <property type="entry name" value="Protocadherin 1 gamma 2"/>
    <property type="match status" value="1"/>
</dbReference>
<dbReference type="PANTHER" id="PTHR24028">
    <property type="entry name" value="CADHERIN-87A"/>
    <property type="match status" value="1"/>
</dbReference>
<keyword evidence="5" id="KW-0732">Signal</keyword>
<keyword evidence="4 13" id="KW-0812">Transmembrane</keyword>
<keyword evidence="7 12" id="KW-0106">Calcium</keyword>
<dbReference type="OrthoDB" id="6252479at2759"/>
<dbReference type="CDD" id="cd11304">
    <property type="entry name" value="Cadherin_repeat"/>
    <property type="match status" value="6"/>
</dbReference>
<proteinExistence type="predicted"/>
<dbReference type="OMA" id="AMHITEN"/>
<sequence>MYLSESVHGNIRYSIPEELEVGAFVGNIAEDLGLDINKLSERMFRVASENERQYLTVNLKTGALLIKEKIDREQICEQGLSCVLMLEAAIENPLKIYRIEVDIIDINDNAPVFQRKEVSLEVFELTPLGTVFPLQGAIDPDTGTNSVRSYHLSPNQHFTLKSQPDGGQPGIPELELQRNLDREQEPNLELTLTASDGGNPKKFGTTQIKINVADANDNAPVCEQSIYHVTIAENTPKNTLIMKVTAVDIDEGLNGDVAYSFSDHTPDKVRKAFSLDATTGEIRLTGILDFEESDRYHISVQAKDRGPYSVAVYCNVLVMVTDVNDNSPEIIMRTTSSTIPENVSPDTAVSVFRITDRDSQNTAEVFCRIPGGIPFKLINSSNNYYTLVTHGVIDREKVSKYNITIMCKDAGSPPLSTSKRIQVQVSDINDNAPRFTQPSFAMHITENNVIGASIGSVSAVDPDSNQNAKLSFSILDSLISNLPVSTYISINSVNGVIFAQHSFDFEQITGFEVYVKVTDAGSPPLSSNVTVNVIIVDQNDNAPVIVSPLPAKGSEIEETIPRTAEPGYLVTKITATDADSGMNAKLSYQLHLSSDESLFTVARETGEIWTIRQFTSKDSLRPKVIILVRDNGTPSLSSTLTINLYVQDDKTATISTTGMLGITGPWKSDLKFYLMILFGTTSFILLLAIIFLGIKVCSSRNEVTNDFCCFSRGNSLHGIQKASVNLQIPPKYTQTYENESLPQQFRYDPVMNDLLFLKLHDSAPSMFDVKTGTCVATQHENALISINKDMDCEVSDAFFNTSWAFKEKKANEQKLEHKRGKNSNYLNYNFLKNVMASLGVISVMLRNCY</sequence>
<dbReference type="InterPro" id="IPR020894">
    <property type="entry name" value="Cadherin_CS"/>
</dbReference>
<dbReference type="GO" id="GO:0005886">
    <property type="term" value="C:plasma membrane"/>
    <property type="evidence" value="ECO:0007669"/>
    <property type="project" value="UniProtKB-SubCell"/>
</dbReference>
<evidence type="ECO:0000256" key="9">
    <source>
        <dbReference type="ARBA" id="ARBA00022989"/>
    </source>
</evidence>
<evidence type="ECO:0000256" key="1">
    <source>
        <dbReference type="ARBA" id="ARBA00003436"/>
    </source>
</evidence>
<comment type="function">
    <text evidence="1">Potential calcium-dependent cell-adhesion protein. May be involved in the establishment and maintenance of specific neuronal connections in the brain.</text>
</comment>
<evidence type="ECO:0000256" key="5">
    <source>
        <dbReference type="ARBA" id="ARBA00022729"/>
    </source>
</evidence>
<feature type="transmembrane region" description="Helical" evidence="13">
    <location>
        <begin position="672"/>
        <end position="694"/>
    </location>
</feature>
<dbReference type="Proteomes" id="UP000287033">
    <property type="component" value="Unassembled WGS sequence"/>
</dbReference>
<dbReference type="PROSITE" id="PS50268">
    <property type="entry name" value="CADHERIN_2"/>
    <property type="match status" value="6"/>
</dbReference>
<keyword evidence="9 13" id="KW-1133">Transmembrane helix</keyword>
<dbReference type="InterPro" id="IPR013164">
    <property type="entry name" value="Cadherin_N"/>
</dbReference>
<feature type="domain" description="Cadherin" evidence="14">
    <location>
        <begin position="552"/>
        <end position="648"/>
    </location>
</feature>
<evidence type="ECO:0000313" key="16">
    <source>
        <dbReference type="Proteomes" id="UP000287033"/>
    </source>
</evidence>
<dbReference type="FunFam" id="2.60.40.60:FF:000002">
    <property type="entry name" value="Protocadherin alpha 2"/>
    <property type="match status" value="1"/>
</dbReference>
<evidence type="ECO:0000256" key="12">
    <source>
        <dbReference type="PROSITE-ProRule" id="PRU00043"/>
    </source>
</evidence>
<organism evidence="15 16">
    <name type="scientific">Chiloscyllium punctatum</name>
    <name type="common">Brownbanded bambooshark</name>
    <name type="synonym">Hemiscyllium punctatum</name>
    <dbReference type="NCBI Taxonomy" id="137246"/>
    <lineage>
        <taxon>Eukaryota</taxon>
        <taxon>Metazoa</taxon>
        <taxon>Chordata</taxon>
        <taxon>Craniata</taxon>
        <taxon>Vertebrata</taxon>
        <taxon>Chondrichthyes</taxon>
        <taxon>Elasmobranchii</taxon>
        <taxon>Galeomorphii</taxon>
        <taxon>Galeoidea</taxon>
        <taxon>Orectolobiformes</taxon>
        <taxon>Hemiscylliidae</taxon>
        <taxon>Chiloscyllium</taxon>
    </lineage>
</organism>
<gene>
    <name evidence="15" type="ORF">chiPu_0008279</name>
</gene>
<comment type="subcellular location">
    <subcellularLocation>
        <location evidence="2">Cell membrane</location>
        <topology evidence="2">Single-pass type I membrane protein</topology>
    </subcellularLocation>
</comment>
<keyword evidence="6" id="KW-0677">Repeat</keyword>
<feature type="domain" description="Cadherin" evidence="14">
    <location>
        <begin position="114"/>
        <end position="222"/>
    </location>
</feature>
<dbReference type="STRING" id="137246.A0A401SHF1"/>
<dbReference type="SUPFAM" id="SSF49313">
    <property type="entry name" value="Cadherin-like"/>
    <property type="match status" value="6"/>
</dbReference>
<dbReference type="InterPro" id="IPR050174">
    <property type="entry name" value="Protocadherin/Cadherin-CA"/>
</dbReference>
<feature type="domain" description="Cadherin" evidence="14">
    <location>
        <begin position="436"/>
        <end position="545"/>
    </location>
</feature>
<comment type="caution">
    <text evidence="15">The sequence shown here is derived from an EMBL/GenBank/DDBJ whole genome shotgun (WGS) entry which is preliminary data.</text>
</comment>
<name>A0A401SHF1_CHIPU</name>
<evidence type="ECO:0000259" key="14">
    <source>
        <dbReference type="PROSITE" id="PS50268"/>
    </source>
</evidence>
<dbReference type="Pfam" id="PF08266">
    <property type="entry name" value="Cadherin_2"/>
    <property type="match status" value="1"/>
</dbReference>
<evidence type="ECO:0000256" key="11">
    <source>
        <dbReference type="ARBA" id="ARBA00023180"/>
    </source>
</evidence>
<keyword evidence="8" id="KW-0130">Cell adhesion</keyword>
<keyword evidence="11" id="KW-0325">Glycoprotein</keyword>
<dbReference type="InterPro" id="IPR015919">
    <property type="entry name" value="Cadherin-like_sf"/>
</dbReference>
<evidence type="ECO:0000256" key="3">
    <source>
        <dbReference type="ARBA" id="ARBA00022475"/>
    </source>
</evidence>
<dbReference type="PROSITE" id="PS00232">
    <property type="entry name" value="CADHERIN_1"/>
    <property type="match status" value="3"/>
</dbReference>
<evidence type="ECO:0000256" key="7">
    <source>
        <dbReference type="ARBA" id="ARBA00022837"/>
    </source>
</evidence>
<keyword evidence="16" id="KW-1185">Reference proteome</keyword>
<keyword evidence="10 13" id="KW-0472">Membrane</keyword>
<evidence type="ECO:0000256" key="10">
    <source>
        <dbReference type="ARBA" id="ARBA00023136"/>
    </source>
</evidence>
<reference evidence="15 16" key="1">
    <citation type="journal article" date="2018" name="Nat. Ecol. Evol.">
        <title>Shark genomes provide insights into elasmobranch evolution and the origin of vertebrates.</title>
        <authorList>
            <person name="Hara Y"/>
            <person name="Yamaguchi K"/>
            <person name="Onimaru K"/>
            <person name="Kadota M"/>
            <person name="Koyanagi M"/>
            <person name="Keeley SD"/>
            <person name="Tatsumi K"/>
            <person name="Tanaka K"/>
            <person name="Motone F"/>
            <person name="Kageyama Y"/>
            <person name="Nozu R"/>
            <person name="Adachi N"/>
            <person name="Nishimura O"/>
            <person name="Nakagawa R"/>
            <person name="Tanegashima C"/>
            <person name="Kiyatake I"/>
            <person name="Matsumoto R"/>
            <person name="Murakumo K"/>
            <person name="Nishida K"/>
            <person name="Terakita A"/>
            <person name="Kuratani S"/>
            <person name="Sato K"/>
            <person name="Hyodo S Kuraku.S."/>
        </authorList>
    </citation>
    <scope>NUCLEOTIDE SEQUENCE [LARGE SCALE GENOMIC DNA]</scope>
</reference>
<dbReference type="AlphaFoldDB" id="A0A401SHF1"/>
<feature type="domain" description="Cadherin" evidence="14">
    <location>
        <begin position="7"/>
        <end position="113"/>
    </location>
</feature>
<dbReference type="FunFam" id="2.60.40.60:FF:000007">
    <property type="entry name" value="Protocadherin alpha 2"/>
    <property type="match status" value="1"/>
</dbReference>
<evidence type="ECO:0000256" key="4">
    <source>
        <dbReference type="ARBA" id="ARBA00022692"/>
    </source>
</evidence>